<keyword evidence="5" id="KW-0285">Flavoprotein</keyword>
<dbReference type="Proteomes" id="UP000076632">
    <property type="component" value="Unassembled WGS sequence"/>
</dbReference>
<dbReference type="InParanoid" id="A0A165HBE1"/>
<evidence type="ECO:0000256" key="8">
    <source>
        <dbReference type="SAM" id="MobiDB-lite"/>
    </source>
</evidence>
<dbReference type="SUPFAM" id="SSF50475">
    <property type="entry name" value="FMN-binding split barrel"/>
    <property type="match status" value="2"/>
</dbReference>
<feature type="compositionally biased region" description="Acidic residues" evidence="8">
    <location>
        <begin position="192"/>
        <end position="202"/>
    </location>
</feature>
<sequence length="347" mass="38422">MSSVANGPNPAHASTAHPAGPKHLIFAPGGSTTHAQAAQFTKGVLSAKTLAASPLTQFNAWFREAQASGIPSPEALTLSTASLPSGRVSGRVLYLKELDERGFVVYSNLGHSRKSHDIRTNAFASMTFWWREIERQVRIEGKVERIDQAEAQRYYDTRVRGSRIGAWASEQGQVLGRRKLLSKEDTKKEVDALAEVEAEAEEQERKHAPDNSSSATTAKPGIEEASISASGPEEEAAKLKINGDILHHPHPEEAAFLAAAVAVDANGKPDEEMGRHILEDRVREVEQRFEGVEKIPVPDFWGGYRIVPDMVEFWQGRNSRLHDRFRYTRDLDLGEDDAPWTLERLSP</sequence>
<dbReference type="InterPro" id="IPR011576">
    <property type="entry name" value="Pyridox_Oxase_N"/>
</dbReference>
<dbReference type="EMBL" id="KV407457">
    <property type="protein sequence ID" value="KZF23252.1"/>
    <property type="molecule type" value="Genomic_DNA"/>
</dbReference>
<keyword evidence="12" id="KW-1185">Reference proteome</keyword>
<dbReference type="FunCoup" id="A0A165HBE1">
    <property type="interactions" value="421"/>
</dbReference>
<dbReference type="OrthoDB" id="303614at2759"/>
<gene>
    <name evidence="11" type="ORF">L228DRAFT_245992</name>
</gene>
<proteinExistence type="predicted"/>
<dbReference type="GO" id="GO:0008615">
    <property type="term" value="P:pyridoxine biosynthetic process"/>
    <property type="evidence" value="ECO:0007669"/>
    <property type="project" value="InterPro"/>
</dbReference>
<dbReference type="GO" id="GO:0004733">
    <property type="term" value="F:pyridoxamine phosphate oxidase activity"/>
    <property type="evidence" value="ECO:0007669"/>
    <property type="project" value="UniProtKB-EC"/>
</dbReference>
<evidence type="ECO:0000259" key="10">
    <source>
        <dbReference type="Pfam" id="PF10590"/>
    </source>
</evidence>
<reference evidence="11 12" key="1">
    <citation type="journal article" date="2016" name="Fungal Biol.">
        <title>The genome of Xylona heveae provides a window into fungal endophytism.</title>
        <authorList>
            <person name="Gazis R."/>
            <person name="Kuo A."/>
            <person name="Riley R."/>
            <person name="LaButti K."/>
            <person name="Lipzen A."/>
            <person name="Lin J."/>
            <person name="Amirebrahimi M."/>
            <person name="Hesse C.N."/>
            <person name="Spatafora J.W."/>
            <person name="Henrissat B."/>
            <person name="Hainaut M."/>
            <person name="Grigoriev I.V."/>
            <person name="Hibbett D.S."/>
        </authorList>
    </citation>
    <scope>NUCLEOTIDE SEQUENCE [LARGE SCALE GENOMIC DNA]</scope>
    <source>
        <strain evidence="11 12">TC161</strain>
    </source>
</reference>
<dbReference type="AlphaFoldDB" id="A0A165HBE1"/>
<feature type="domain" description="Pyridoxamine 5'-phosphate oxidase N-terminal" evidence="9">
    <location>
        <begin position="63"/>
        <end position="182"/>
    </location>
</feature>
<dbReference type="GO" id="GO:0010181">
    <property type="term" value="F:FMN binding"/>
    <property type="evidence" value="ECO:0007669"/>
    <property type="project" value="InterPro"/>
</dbReference>
<organism evidence="11 12">
    <name type="scientific">Xylona heveae (strain CBS 132557 / TC161)</name>
    <dbReference type="NCBI Taxonomy" id="1328760"/>
    <lineage>
        <taxon>Eukaryota</taxon>
        <taxon>Fungi</taxon>
        <taxon>Dikarya</taxon>
        <taxon>Ascomycota</taxon>
        <taxon>Pezizomycotina</taxon>
        <taxon>Xylonomycetes</taxon>
        <taxon>Xylonales</taxon>
        <taxon>Xylonaceae</taxon>
        <taxon>Xylona</taxon>
    </lineage>
</organism>
<dbReference type="InterPro" id="IPR012349">
    <property type="entry name" value="Split_barrel_FMN-bd"/>
</dbReference>
<keyword evidence="7" id="KW-0560">Oxidoreductase</keyword>
<evidence type="ECO:0000313" key="11">
    <source>
        <dbReference type="EMBL" id="KZF23252.1"/>
    </source>
</evidence>
<name>A0A165HBE1_XYLHT</name>
<feature type="region of interest" description="Disordered" evidence="8">
    <location>
        <begin position="191"/>
        <end position="219"/>
    </location>
</feature>
<dbReference type="OMA" id="AYFRTRP"/>
<evidence type="ECO:0000256" key="7">
    <source>
        <dbReference type="ARBA" id="ARBA00023002"/>
    </source>
</evidence>
<dbReference type="RefSeq" id="XP_018188807.1">
    <property type="nucleotide sequence ID" value="XM_018332297.1"/>
</dbReference>
<feature type="region of interest" description="Disordered" evidence="8">
    <location>
        <begin position="1"/>
        <end position="28"/>
    </location>
</feature>
<dbReference type="Gene3D" id="2.30.110.10">
    <property type="entry name" value="Electron Transport, Fmn-binding Protein, Chain A"/>
    <property type="match status" value="2"/>
</dbReference>
<evidence type="ECO:0000256" key="1">
    <source>
        <dbReference type="ARBA" id="ARBA00001917"/>
    </source>
</evidence>
<evidence type="ECO:0000313" key="12">
    <source>
        <dbReference type="Proteomes" id="UP000076632"/>
    </source>
</evidence>
<dbReference type="UniPathway" id="UPA01068">
    <property type="reaction ID" value="UER00304"/>
</dbReference>
<dbReference type="EC" id="1.4.3.5" evidence="4"/>
<evidence type="ECO:0000256" key="5">
    <source>
        <dbReference type="ARBA" id="ARBA00022630"/>
    </source>
</evidence>
<dbReference type="InterPro" id="IPR019576">
    <property type="entry name" value="Pyridoxamine_oxidase_dimer_C"/>
</dbReference>
<dbReference type="PROSITE" id="PS01064">
    <property type="entry name" value="PYRIDOX_OXIDASE"/>
    <property type="match status" value="1"/>
</dbReference>
<dbReference type="PANTHER" id="PTHR10851">
    <property type="entry name" value="PYRIDOXINE-5-PHOSPHATE OXIDASE"/>
    <property type="match status" value="1"/>
</dbReference>
<evidence type="ECO:0000256" key="3">
    <source>
        <dbReference type="ARBA" id="ARBA00005037"/>
    </source>
</evidence>
<evidence type="ECO:0000259" key="9">
    <source>
        <dbReference type="Pfam" id="PF01243"/>
    </source>
</evidence>
<dbReference type="Pfam" id="PF10590">
    <property type="entry name" value="PNP_phzG_C"/>
    <property type="match status" value="1"/>
</dbReference>
<accession>A0A165HBE1</accession>
<dbReference type="InterPro" id="IPR000659">
    <property type="entry name" value="Pyridox_Oxase"/>
</dbReference>
<feature type="domain" description="Pyridoxine 5'-phosphate oxidase dimerisation C-terminal" evidence="10">
    <location>
        <begin position="301"/>
        <end position="347"/>
    </location>
</feature>
<comment type="cofactor">
    <cofactor evidence="1">
        <name>FMN</name>
        <dbReference type="ChEBI" id="CHEBI:58210"/>
    </cofactor>
</comment>
<comment type="pathway">
    <text evidence="3">Cofactor metabolism; pyridoxal 5'-phosphate salvage; pyridoxal 5'-phosphate from pyridoxine 5'-phosphate: step 1/1.</text>
</comment>
<dbReference type="PANTHER" id="PTHR10851:SF0">
    <property type="entry name" value="PYRIDOXINE-5'-PHOSPHATE OXIDASE"/>
    <property type="match status" value="1"/>
</dbReference>
<dbReference type="GeneID" id="28897434"/>
<protein>
    <recommendedName>
        <fullName evidence="4">pyridoxal 5'-phosphate synthase</fullName>
        <ecNumber evidence="4">1.4.3.5</ecNumber>
    </recommendedName>
</protein>
<dbReference type="Pfam" id="PF01243">
    <property type="entry name" value="PNPOx_N"/>
    <property type="match status" value="1"/>
</dbReference>
<comment type="pathway">
    <text evidence="2">Cofactor metabolism; pyridoxal 5'-phosphate salvage; pyridoxal 5'-phosphate from pyridoxamine 5'-phosphate: step 1/1.</text>
</comment>
<dbReference type="NCBIfam" id="NF004231">
    <property type="entry name" value="PRK05679.1"/>
    <property type="match status" value="1"/>
</dbReference>
<evidence type="ECO:0000256" key="6">
    <source>
        <dbReference type="ARBA" id="ARBA00022643"/>
    </source>
</evidence>
<dbReference type="InterPro" id="IPR019740">
    <property type="entry name" value="Pyridox_Oxase_CS"/>
</dbReference>
<keyword evidence="6" id="KW-0288">FMN</keyword>
<dbReference type="STRING" id="1328760.A0A165HBE1"/>
<evidence type="ECO:0000256" key="2">
    <source>
        <dbReference type="ARBA" id="ARBA00004738"/>
    </source>
</evidence>
<evidence type="ECO:0000256" key="4">
    <source>
        <dbReference type="ARBA" id="ARBA00012801"/>
    </source>
</evidence>